<organism evidence="3 4">
    <name type="scientific">Achromobacter spanius</name>
    <dbReference type="NCBI Taxonomy" id="217203"/>
    <lineage>
        <taxon>Bacteria</taxon>
        <taxon>Pseudomonadati</taxon>
        <taxon>Pseudomonadota</taxon>
        <taxon>Betaproteobacteria</taxon>
        <taxon>Burkholderiales</taxon>
        <taxon>Alcaligenaceae</taxon>
        <taxon>Achromobacter</taxon>
    </lineage>
</organism>
<protein>
    <submittedName>
        <fullName evidence="3">Pilus assembly protein</fullName>
    </submittedName>
</protein>
<gene>
    <name evidence="3" type="ORF">CLM73_01745</name>
</gene>
<keyword evidence="1" id="KW-0732">Signal</keyword>
<evidence type="ECO:0000259" key="2">
    <source>
        <dbReference type="Pfam" id="PF05229"/>
    </source>
</evidence>
<dbReference type="AlphaFoldDB" id="A0A2S0I1M9"/>
<evidence type="ECO:0000313" key="4">
    <source>
        <dbReference type="Proteomes" id="UP000239477"/>
    </source>
</evidence>
<dbReference type="SMART" id="SM00972">
    <property type="entry name" value="SCPU"/>
    <property type="match status" value="2"/>
</dbReference>
<feature type="signal peptide" evidence="1">
    <location>
        <begin position="1"/>
        <end position="19"/>
    </location>
</feature>
<dbReference type="RefSeq" id="WP_105237062.1">
    <property type="nucleotide sequence ID" value="NZ_CP023270.1"/>
</dbReference>
<name>A0A2S0I1M9_9BURK</name>
<accession>A0A2S0I1M9</accession>
<dbReference type="Pfam" id="PF05229">
    <property type="entry name" value="SCPU"/>
    <property type="match status" value="2"/>
</dbReference>
<feature type="domain" description="Spore coat protein U/FanG" evidence="2">
    <location>
        <begin position="193"/>
        <end position="324"/>
    </location>
</feature>
<keyword evidence="4" id="KW-1185">Reference proteome</keyword>
<dbReference type="InterPro" id="IPR053167">
    <property type="entry name" value="Spore_coat_component"/>
</dbReference>
<sequence length="327" mass="33461">MRIALLLAAMGVCAGYAGAAQANTCALSAGTTATLDFGTVNPLLPGDTVADGTVAVTCNFSLLAIGARLCFSLGVGNTSPSIAARALGAGTNRMNYNLYTDAARTQIWGAATAGQPTSQTMTGPLLGGGNVSTTFRFYGKLPGGQSTVRTVNNANTVYSETYATTGTLDVLFGLLSGLSNCPLAAPTQRITIPLVVRTTVQKNCTINATDMAFPPRGVLNAAVTANSQITVRCTNANAFSLSLNGGSVAGNVLARKMKHTTAADTVNYQLYQDAAYGTVWGDASGGAPRAGVGTGANQTFTVYGRVPAQTTPRPGTYRDVVTATITF</sequence>
<proteinExistence type="predicted"/>
<dbReference type="PANTHER" id="PTHR37089:SF4">
    <property type="entry name" value="EXPORTED PROTEIN"/>
    <property type="match status" value="1"/>
</dbReference>
<evidence type="ECO:0000313" key="3">
    <source>
        <dbReference type="EMBL" id="AVJ25941.1"/>
    </source>
</evidence>
<evidence type="ECO:0000256" key="1">
    <source>
        <dbReference type="SAM" id="SignalP"/>
    </source>
</evidence>
<reference evidence="3 4" key="1">
    <citation type="submission" date="2017-09" db="EMBL/GenBank/DDBJ databases">
        <title>Genomic, metabolic, and phenotypic characteristics of bacterial isolates from the natural microbiome of the model nematode Caenorhabditis elegans.</title>
        <authorList>
            <person name="Zimmermann J."/>
            <person name="Obeng N."/>
            <person name="Yang W."/>
            <person name="Obeng O."/>
            <person name="Kissoyan K."/>
            <person name="Pees B."/>
            <person name="Dirksen P."/>
            <person name="Hoppner M."/>
            <person name="Franke A."/>
            <person name="Rosenstiel P."/>
            <person name="Leippe M."/>
            <person name="Dierking K."/>
            <person name="Kaleta C."/>
            <person name="Schulenburg H."/>
        </authorList>
    </citation>
    <scope>NUCLEOTIDE SEQUENCE [LARGE SCALE GENOMIC DNA]</scope>
    <source>
        <strain evidence="3 4">MYb73</strain>
    </source>
</reference>
<dbReference type="PANTHER" id="PTHR37089">
    <property type="entry name" value="PROTEIN U-RELATED"/>
    <property type="match status" value="1"/>
</dbReference>
<dbReference type="OrthoDB" id="8751277at2"/>
<feature type="domain" description="Spore coat protein U/FanG" evidence="2">
    <location>
        <begin position="19"/>
        <end position="150"/>
    </location>
</feature>
<feature type="chain" id="PRO_5015483787" evidence="1">
    <location>
        <begin position="20"/>
        <end position="327"/>
    </location>
</feature>
<dbReference type="InterPro" id="IPR007893">
    <property type="entry name" value="Spore_coat_U/FanG"/>
</dbReference>
<dbReference type="EMBL" id="CP023270">
    <property type="protein sequence ID" value="AVJ25941.1"/>
    <property type="molecule type" value="Genomic_DNA"/>
</dbReference>
<dbReference type="Proteomes" id="UP000239477">
    <property type="component" value="Chromosome"/>
</dbReference>